<dbReference type="Gene3D" id="3.30.9.10">
    <property type="entry name" value="D-Amino Acid Oxidase, subunit A, domain 2"/>
    <property type="match status" value="1"/>
</dbReference>
<evidence type="ECO:0000313" key="6">
    <source>
        <dbReference type="EMBL" id="MBM3273925.1"/>
    </source>
</evidence>
<reference evidence="6 7" key="1">
    <citation type="submission" date="2019-03" db="EMBL/GenBank/DDBJ databases">
        <title>Lake Tanganyika Metagenome-Assembled Genomes (MAGs).</title>
        <authorList>
            <person name="Tran P."/>
        </authorList>
    </citation>
    <scope>NUCLEOTIDE SEQUENCE [LARGE SCALE GENOMIC DNA]</scope>
    <source>
        <strain evidence="6">K_DeepCast_65m_m2_236</strain>
    </source>
</reference>
<sequence>MLNIAIIGAGAAGAAAARFAARAGHKVTLFEQFHVDHDRGSSYGPSRVIRRTYPDRLYTGLMHEAYQLWDALEAEAATELRIRSGGIFFGPAGHPNLKDTLDAMDSHGVSYDLLGEAQARELFPMFRFRPDDAVI</sequence>
<evidence type="ECO:0000259" key="5">
    <source>
        <dbReference type="Pfam" id="PF01266"/>
    </source>
</evidence>
<feature type="domain" description="FAD dependent oxidoreductase" evidence="5">
    <location>
        <begin position="4"/>
        <end position="126"/>
    </location>
</feature>
<evidence type="ECO:0000313" key="7">
    <source>
        <dbReference type="Proteomes" id="UP000703893"/>
    </source>
</evidence>
<evidence type="ECO:0000256" key="4">
    <source>
        <dbReference type="ARBA" id="ARBA00023002"/>
    </source>
</evidence>
<accession>A0A937X3Z6</accession>
<keyword evidence="4" id="KW-0560">Oxidoreductase</keyword>
<dbReference type="Gene3D" id="3.40.50.720">
    <property type="entry name" value="NAD(P)-binding Rossmann-like Domain"/>
    <property type="match status" value="1"/>
</dbReference>
<proteinExistence type="predicted"/>
<comment type="caution">
    <text evidence="6">The sequence shown here is derived from an EMBL/GenBank/DDBJ whole genome shotgun (WGS) entry which is preliminary data.</text>
</comment>
<dbReference type="SUPFAM" id="SSF51905">
    <property type="entry name" value="FAD/NAD(P)-binding domain"/>
    <property type="match status" value="1"/>
</dbReference>
<dbReference type="InterPro" id="IPR045170">
    <property type="entry name" value="MTOX"/>
</dbReference>
<dbReference type="PANTHER" id="PTHR10961">
    <property type="entry name" value="PEROXISOMAL SARCOSINE OXIDASE"/>
    <property type="match status" value="1"/>
</dbReference>
<comment type="cofactor">
    <cofactor evidence="1">
        <name>FAD</name>
        <dbReference type="ChEBI" id="CHEBI:57692"/>
    </cofactor>
</comment>
<organism evidence="6 7">
    <name type="scientific">Candidatus Tanganyikabacteria bacterium</name>
    <dbReference type="NCBI Taxonomy" id="2961651"/>
    <lineage>
        <taxon>Bacteria</taxon>
        <taxon>Bacillati</taxon>
        <taxon>Candidatus Sericytochromatia</taxon>
        <taxon>Candidatus Tanganyikabacteria</taxon>
    </lineage>
</organism>
<dbReference type="EMBL" id="VGJX01000078">
    <property type="protein sequence ID" value="MBM3273925.1"/>
    <property type="molecule type" value="Genomic_DNA"/>
</dbReference>
<keyword evidence="3" id="KW-0274">FAD</keyword>
<name>A0A937X3Z6_9BACT</name>
<dbReference type="InterPro" id="IPR036188">
    <property type="entry name" value="FAD/NAD-bd_sf"/>
</dbReference>
<dbReference type="AlphaFoldDB" id="A0A937X3Z6"/>
<dbReference type="GO" id="GO:0008115">
    <property type="term" value="F:sarcosine oxidase activity"/>
    <property type="evidence" value="ECO:0007669"/>
    <property type="project" value="TreeGrafter"/>
</dbReference>
<dbReference type="GO" id="GO:0050660">
    <property type="term" value="F:flavin adenine dinucleotide binding"/>
    <property type="evidence" value="ECO:0007669"/>
    <property type="project" value="InterPro"/>
</dbReference>
<evidence type="ECO:0000256" key="1">
    <source>
        <dbReference type="ARBA" id="ARBA00001974"/>
    </source>
</evidence>
<dbReference type="Pfam" id="PF01266">
    <property type="entry name" value="DAO"/>
    <property type="match status" value="1"/>
</dbReference>
<keyword evidence="2" id="KW-0285">Flavoprotein</keyword>
<protein>
    <submittedName>
        <fullName evidence="6">FAD-dependent oxidoreductase</fullName>
    </submittedName>
</protein>
<dbReference type="InterPro" id="IPR006076">
    <property type="entry name" value="FAD-dep_OxRdtase"/>
</dbReference>
<gene>
    <name evidence="6" type="ORF">FJZ00_02140</name>
</gene>
<feature type="non-terminal residue" evidence="6">
    <location>
        <position position="135"/>
    </location>
</feature>
<evidence type="ECO:0000256" key="2">
    <source>
        <dbReference type="ARBA" id="ARBA00022630"/>
    </source>
</evidence>
<evidence type="ECO:0000256" key="3">
    <source>
        <dbReference type="ARBA" id="ARBA00022827"/>
    </source>
</evidence>
<dbReference type="Proteomes" id="UP000703893">
    <property type="component" value="Unassembled WGS sequence"/>
</dbReference>
<dbReference type="PANTHER" id="PTHR10961:SF7">
    <property type="entry name" value="FAD DEPENDENT OXIDOREDUCTASE DOMAIN-CONTAINING PROTEIN"/>
    <property type="match status" value="1"/>
</dbReference>